<dbReference type="PANTHER" id="PTHR10605:SF56">
    <property type="entry name" value="BIFUNCTIONAL HEPARAN SULFATE N-DEACETYLASE_N-SULFOTRANSFERASE"/>
    <property type="match status" value="1"/>
</dbReference>
<dbReference type="InterPro" id="IPR000863">
    <property type="entry name" value="Sulfotransferase_dom"/>
</dbReference>
<dbReference type="InterPro" id="IPR011990">
    <property type="entry name" value="TPR-like_helical_dom_sf"/>
</dbReference>
<dbReference type="STRING" id="671072.PL9214650251"/>
<protein>
    <submittedName>
        <fullName evidence="5">Sulfotransferase</fullName>
    </submittedName>
</protein>
<organism evidence="5 6">
    <name type="scientific">Planktothrix tepida PCC 9214</name>
    <dbReference type="NCBI Taxonomy" id="671072"/>
    <lineage>
        <taxon>Bacteria</taxon>
        <taxon>Bacillati</taxon>
        <taxon>Cyanobacteriota</taxon>
        <taxon>Cyanophyceae</taxon>
        <taxon>Oscillatoriophycideae</taxon>
        <taxon>Oscillatoriales</taxon>
        <taxon>Microcoleaceae</taxon>
        <taxon>Planktothrix</taxon>
    </lineage>
</organism>
<keyword evidence="6" id="KW-1185">Reference proteome</keyword>
<dbReference type="Proteomes" id="UP000184315">
    <property type="component" value="Unassembled WGS sequence"/>
</dbReference>
<feature type="repeat" description="TPR" evidence="3">
    <location>
        <begin position="82"/>
        <end position="115"/>
    </location>
</feature>
<dbReference type="GO" id="GO:0008146">
    <property type="term" value="F:sulfotransferase activity"/>
    <property type="evidence" value="ECO:0007669"/>
    <property type="project" value="InterPro"/>
</dbReference>
<evidence type="ECO:0000259" key="4">
    <source>
        <dbReference type="Pfam" id="PF00685"/>
    </source>
</evidence>
<accession>A0A1J1LSJ1</accession>
<evidence type="ECO:0000313" key="5">
    <source>
        <dbReference type="EMBL" id="CUR34812.1"/>
    </source>
</evidence>
<keyword evidence="3" id="KW-0802">TPR repeat</keyword>
<dbReference type="Gene3D" id="3.40.50.300">
    <property type="entry name" value="P-loop containing nucleotide triphosphate hydrolases"/>
    <property type="match status" value="1"/>
</dbReference>
<dbReference type="SMART" id="SM00028">
    <property type="entry name" value="TPR"/>
    <property type="match status" value="7"/>
</dbReference>
<feature type="repeat" description="TPR" evidence="3">
    <location>
        <begin position="48"/>
        <end position="81"/>
    </location>
</feature>
<dbReference type="InterPro" id="IPR027417">
    <property type="entry name" value="P-loop_NTPase"/>
</dbReference>
<keyword evidence="2" id="KW-0325">Glycoprotein</keyword>
<dbReference type="Pfam" id="PF13414">
    <property type="entry name" value="TPR_11"/>
    <property type="match status" value="2"/>
</dbReference>
<proteinExistence type="predicted"/>
<evidence type="ECO:0000256" key="2">
    <source>
        <dbReference type="ARBA" id="ARBA00023180"/>
    </source>
</evidence>
<sequence length="626" mass="73848">MLDRYSTVNSEISVSDLYQQAEIYRQQENWEDAIALYQKTIELDPNFSWAYYQLGEIFSKHNKWVEAIVVYHQAIELNPNFSWSYHNLGMALLQQTQWDQAILAYSKAIELNPEFCWSYYYLGEALYQQQNQQKAVFAYFKAWKQNPDLLASLNRIGEVIKDKIQVESDSVIDDYYSKVNEPSDLSQWQHFLPTDFELYVKVAKYLAENNYEDGAIIFYRIALYLQPDHLELAQQLEAILERKTALEIVANECRLAIQENPNDPESYYNLGMALSRQQQRSESVNAYLKFLELKPDLFLWNYQTIVELIDQNNSLDTAIDIYHQAIAKNPESCILYLNLAVLLTQKGDLSTAIEYNSIAGQKIIPQFRPEWQPITDTLQPVNHLDFLIIGSQKGGTTSLNYYLSEHPNVISSMIKEMPFWSNQVHRGLEWYFSHFPPIPPNYHCLVGEATPINFNSPEVAKYLVQFFPKVKLILLLRNPINRAISHYYHWVSLKWEHRSFEEVVQQEIEQLQDQTLDFWTQLTLYQFQGYLAKGLYIHFLKKWMEIFPKEQFLILKSEDFYANPDQGTTQVLRFLGLPEYHLQKYPQYNTRPYSPISQSTRALLQNYFQPYNQQLEEFLGMQLNWN</sequence>
<dbReference type="OrthoDB" id="9797480at2"/>
<keyword evidence="1 5" id="KW-0808">Transferase</keyword>
<dbReference type="SUPFAM" id="SSF48452">
    <property type="entry name" value="TPR-like"/>
    <property type="match status" value="2"/>
</dbReference>
<reference evidence="6" key="1">
    <citation type="submission" date="2015-10" db="EMBL/GenBank/DDBJ databases">
        <authorList>
            <person name="Regsiter A."/>
            <person name="william w."/>
        </authorList>
    </citation>
    <scope>NUCLEOTIDE SEQUENCE [LARGE SCALE GENOMIC DNA]</scope>
</reference>
<dbReference type="InterPro" id="IPR037359">
    <property type="entry name" value="NST/OST"/>
</dbReference>
<evidence type="ECO:0000256" key="1">
    <source>
        <dbReference type="ARBA" id="ARBA00022679"/>
    </source>
</evidence>
<dbReference type="AlphaFoldDB" id="A0A1J1LSJ1"/>
<dbReference type="PROSITE" id="PS50293">
    <property type="entry name" value="TPR_REGION"/>
    <property type="match status" value="2"/>
</dbReference>
<dbReference type="SUPFAM" id="SSF52540">
    <property type="entry name" value="P-loop containing nucleoside triphosphate hydrolases"/>
    <property type="match status" value="1"/>
</dbReference>
<dbReference type="InterPro" id="IPR019734">
    <property type="entry name" value="TPR_rpt"/>
</dbReference>
<feature type="domain" description="Sulfotransferase" evidence="4">
    <location>
        <begin position="385"/>
        <end position="584"/>
    </location>
</feature>
<evidence type="ECO:0000313" key="6">
    <source>
        <dbReference type="Proteomes" id="UP000184315"/>
    </source>
</evidence>
<dbReference type="Pfam" id="PF00685">
    <property type="entry name" value="Sulfotransfer_1"/>
    <property type="match status" value="1"/>
</dbReference>
<dbReference type="Pfam" id="PF13431">
    <property type="entry name" value="TPR_17"/>
    <property type="match status" value="1"/>
</dbReference>
<evidence type="ECO:0000256" key="3">
    <source>
        <dbReference type="PROSITE-ProRule" id="PRU00339"/>
    </source>
</evidence>
<dbReference type="PANTHER" id="PTHR10605">
    <property type="entry name" value="HEPARAN SULFATE SULFOTRANSFERASE"/>
    <property type="match status" value="1"/>
</dbReference>
<gene>
    <name evidence="5" type="ORF">PL9214650251</name>
</gene>
<dbReference type="EMBL" id="CZDF01000172">
    <property type="protein sequence ID" value="CUR34812.1"/>
    <property type="molecule type" value="Genomic_DNA"/>
</dbReference>
<dbReference type="Gene3D" id="1.25.40.10">
    <property type="entry name" value="Tetratricopeptide repeat domain"/>
    <property type="match status" value="3"/>
</dbReference>
<dbReference type="Pfam" id="PF13432">
    <property type="entry name" value="TPR_16"/>
    <property type="match status" value="1"/>
</dbReference>
<dbReference type="RefSeq" id="WP_072721585.1">
    <property type="nucleotide sequence ID" value="NZ_LN889813.1"/>
</dbReference>
<feature type="repeat" description="TPR" evidence="3">
    <location>
        <begin position="14"/>
        <end position="47"/>
    </location>
</feature>
<feature type="repeat" description="TPR" evidence="3">
    <location>
        <begin position="264"/>
        <end position="297"/>
    </location>
</feature>
<name>A0A1J1LSJ1_9CYAN</name>
<dbReference type="PROSITE" id="PS50005">
    <property type="entry name" value="TPR"/>
    <property type="match status" value="4"/>
</dbReference>